<organism evidence="3 4">
    <name type="scientific">Fusarium oxysporum f. sp. cepae</name>
    <dbReference type="NCBI Taxonomy" id="396571"/>
    <lineage>
        <taxon>Eukaryota</taxon>
        <taxon>Fungi</taxon>
        <taxon>Dikarya</taxon>
        <taxon>Ascomycota</taxon>
        <taxon>Pezizomycotina</taxon>
        <taxon>Sordariomycetes</taxon>
        <taxon>Hypocreomycetidae</taxon>
        <taxon>Hypocreales</taxon>
        <taxon>Nectriaceae</taxon>
        <taxon>Fusarium</taxon>
        <taxon>Fusarium oxysporum species complex</taxon>
    </lineage>
</organism>
<name>A0A3L6NJI6_FUSOX</name>
<feature type="region of interest" description="Disordered" evidence="1">
    <location>
        <begin position="167"/>
        <end position="193"/>
    </location>
</feature>
<sequence>MSFFGFDTTRHNTAAPGFSQSHDPFAGLSGRDGDDDALDFEETYDGLGDQLEETGDAFNDDTFGDSGPAVSRSAGKDFDFFGQTAKVADAIEEEHLRYNRQGPAAKPAASAQAHSSVNQYASADYQSYYSNQPYQQQPYQQPVRSGYEKYREPEALPDLHVDRSIWGIGPSKPAQQASPAPVPAAQPAQHAPSRKVMSLEEIFPISSRLTDLLLISNSLLRPMVMAIR</sequence>
<feature type="domain" description="mRNA decay factor PAT1" evidence="2">
    <location>
        <begin position="1"/>
        <end position="202"/>
    </location>
</feature>
<comment type="caution">
    <text evidence="3">The sequence shown here is derived from an EMBL/GenBank/DDBJ whole genome shotgun (WGS) entry which is preliminary data.</text>
</comment>
<dbReference type="AlphaFoldDB" id="A0A3L6NJI6"/>
<proteinExistence type="predicted"/>
<protein>
    <recommendedName>
        <fullName evidence="2">mRNA decay factor PAT1 domain-containing protein</fullName>
    </recommendedName>
</protein>
<dbReference type="Proteomes" id="UP000270866">
    <property type="component" value="Unassembled WGS sequence"/>
</dbReference>
<evidence type="ECO:0000313" key="4">
    <source>
        <dbReference type="Proteomes" id="UP000270866"/>
    </source>
</evidence>
<evidence type="ECO:0000313" key="3">
    <source>
        <dbReference type="EMBL" id="RKK18357.1"/>
    </source>
</evidence>
<evidence type="ECO:0000256" key="1">
    <source>
        <dbReference type="SAM" id="MobiDB-lite"/>
    </source>
</evidence>
<dbReference type="InterPro" id="IPR019167">
    <property type="entry name" value="PAT1_dom"/>
</dbReference>
<gene>
    <name evidence="3" type="ORF">BFJ65_g8662</name>
</gene>
<evidence type="ECO:0000259" key="2">
    <source>
        <dbReference type="Pfam" id="PF09770"/>
    </source>
</evidence>
<accession>A0A3L6NJI6</accession>
<dbReference type="Pfam" id="PF09770">
    <property type="entry name" value="PAT1"/>
    <property type="match status" value="1"/>
</dbReference>
<reference evidence="3 4" key="1">
    <citation type="journal article" date="2018" name="Sci. Rep.">
        <title>Characterisation of pathogen-specific regions and novel effector candidates in Fusarium oxysporum f. sp. cepae.</title>
        <authorList>
            <person name="Armitage A.D."/>
            <person name="Taylor A."/>
            <person name="Sobczyk M.K."/>
            <person name="Baxter L."/>
            <person name="Greenfield B.P."/>
            <person name="Bates H.J."/>
            <person name="Wilson F."/>
            <person name="Jackson A.C."/>
            <person name="Ott S."/>
            <person name="Harrison R.J."/>
            <person name="Clarkson J.P."/>
        </authorList>
    </citation>
    <scope>NUCLEOTIDE SEQUENCE [LARGE SCALE GENOMIC DNA]</scope>
    <source>
        <strain evidence="3 4">FoC_Fus2</strain>
    </source>
</reference>
<feature type="compositionally biased region" description="Acidic residues" evidence="1">
    <location>
        <begin position="33"/>
        <end position="63"/>
    </location>
</feature>
<feature type="region of interest" description="Disordered" evidence="1">
    <location>
        <begin position="1"/>
        <end position="75"/>
    </location>
</feature>
<feature type="compositionally biased region" description="Low complexity" evidence="1">
    <location>
        <begin position="170"/>
        <end position="191"/>
    </location>
</feature>
<dbReference type="EMBL" id="MRCU01000005">
    <property type="protein sequence ID" value="RKK18357.1"/>
    <property type="molecule type" value="Genomic_DNA"/>
</dbReference>